<evidence type="ECO:0000313" key="3">
    <source>
        <dbReference type="Proteomes" id="UP000219621"/>
    </source>
</evidence>
<feature type="chain" id="PRO_5012832151" evidence="1">
    <location>
        <begin position="21"/>
        <end position="159"/>
    </location>
</feature>
<proteinExistence type="predicted"/>
<gene>
    <name evidence="2" type="ORF">SAMN05421508_1045</name>
</gene>
<keyword evidence="3" id="KW-1185">Reference proteome</keyword>
<dbReference type="EMBL" id="OCNJ01000004">
    <property type="protein sequence ID" value="SOD94513.1"/>
    <property type="molecule type" value="Genomic_DNA"/>
</dbReference>
<organism evidence="2 3">
    <name type="scientific">Caenispirillum bisanense</name>
    <dbReference type="NCBI Taxonomy" id="414052"/>
    <lineage>
        <taxon>Bacteria</taxon>
        <taxon>Pseudomonadati</taxon>
        <taxon>Pseudomonadota</taxon>
        <taxon>Alphaproteobacteria</taxon>
        <taxon>Rhodospirillales</taxon>
        <taxon>Novispirillaceae</taxon>
        <taxon>Caenispirillum</taxon>
    </lineage>
</organism>
<feature type="signal peptide" evidence="1">
    <location>
        <begin position="1"/>
        <end position="20"/>
    </location>
</feature>
<dbReference type="Proteomes" id="UP000219621">
    <property type="component" value="Unassembled WGS sequence"/>
</dbReference>
<dbReference type="PROSITE" id="PS51257">
    <property type="entry name" value="PROKAR_LIPOPROTEIN"/>
    <property type="match status" value="1"/>
</dbReference>
<dbReference type="RefSeq" id="WP_097278984.1">
    <property type="nucleotide sequence ID" value="NZ_OCNJ01000004.1"/>
</dbReference>
<dbReference type="OrthoDB" id="7853942at2"/>
<name>A0A286GG63_9PROT</name>
<accession>A0A286GG63</accession>
<evidence type="ECO:0000256" key="1">
    <source>
        <dbReference type="SAM" id="SignalP"/>
    </source>
</evidence>
<reference evidence="2 3" key="1">
    <citation type="submission" date="2017-09" db="EMBL/GenBank/DDBJ databases">
        <authorList>
            <person name="Ehlers B."/>
            <person name="Leendertz F.H."/>
        </authorList>
    </citation>
    <scope>NUCLEOTIDE SEQUENCE [LARGE SCALE GENOMIC DNA]</scope>
    <source>
        <strain evidence="2 3">USBA 140</strain>
    </source>
</reference>
<protein>
    <submittedName>
        <fullName evidence="2">Uncharacterized protein</fullName>
    </submittedName>
</protein>
<dbReference type="AlphaFoldDB" id="A0A286GG63"/>
<keyword evidence="1" id="KW-0732">Signal</keyword>
<sequence length="159" mass="16474">MRFPRFPAAALVLLAPLALAACASPPVQGTGVVTGLNGQPAGQAVMTVEQDVGWPTPLAFVTLPDGEQFRGKVIHERTEPEAGFALGTGFGWGSRRGVGYGTGVLFEGPERTSRAGALLIGDRGRSMTCDIRTAAPGRISSGGYADCKVSDGRVVALQF</sequence>
<evidence type="ECO:0000313" key="2">
    <source>
        <dbReference type="EMBL" id="SOD94513.1"/>
    </source>
</evidence>